<dbReference type="Proteomes" id="UP000004259">
    <property type="component" value="Unassembled WGS sequence"/>
</dbReference>
<protein>
    <submittedName>
        <fullName evidence="1">ABC transporter, solute-binding protein</fullName>
    </submittedName>
</protein>
<dbReference type="PANTHER" id="PTHR43649">
    <property type="entry name" value="ARABINOSE-BINDING PROTEIN-RELATED"/>
    <property type="match status" value="1"/>
</dbReference>
<dbReference type="EMBL" id="ADKM02000075">
    <property type="protein sequence ID" value="EGC03230.1"/>
    <property type="molecule type" value="Genomic_DNA"/>
</dbReference>
<evidence type="ECO:0000313" key="2">
    <source>
        <dbReference type="Proteomes" id="UP000004259"/>
    </source>
</evidence>
<dbReference type="InterPro" id="IPR006059">
    <property type="entry name" value="SBP"/>
</dbReference>
<dbReference type="Pfam" id="PF01547">
    <property type="entry name" value="SBP_bac_1"/>
    <property type="match status" value="1"/>
</dbReference>
<dbReference type="InterPro" id="IPR050490">
    <property type="entry name" value="Bact_solute-bd_prot1"/>
</dbReference>
<dbReference type="PANTHER" id="PTHR43649:SF11">
    <property type="entry name" value="ABC TRANSPORTER SUBSTRATE-BINDING PROTEIN YESO-RELATED"/>
    <property type="match status" value="1"/>
</dbReference>
<dbReference type="SUPFAM" id="SSF53850">
    <property type="entry name" value="Periplasmic binding protein-like II"/>
    <property type="match status" value="1"/>
</dbReference>
<dbReference type="OrthoDB" id="9764112at2"/>
<proteinExistence type="predicted"/>
<accession>E9SC23</accession>
<dbReference type="AlphaFoldDB" id="E9SC23"/>
<dbReference type="eggNOG" id="COG1653">
    <property type="taxonomic scope" value="Bacteria"/>
</dbReference>
<evidence type="ECO:0000313" key="1">
    <source>
        <dbReference type="EMBL" id="EGC03230.1"/>
    </source>
</evidence>
<comment type="caution">
    <text evidence="1">The sequence shown here is derived from an EMBL/GenBank/DDBJ whole genome shotgun (WGS) entry which is preliminary data.</text>
</comment>
<gene>
    <name evidence="1" type="ORF">CUS_6840</name>
</gene>
<keyword evidence="2" id="KW-1185">Reference proteome</keyword>
<name>E9SC23_RUMAL</name>
<reference evidence="1 2" key="1">
    <citation type="submission" date="2011-02" db="EMBL/GenBank/DDBJ databases">
        <authorList>
            <person name="Nelson K.E."/>
            <person name="Sutton G."/>
            <person name="Torralba M."/>
            <person name="Durkin S."/>
            <person name="Harkins D."/>
            <person name="Montgomery R."/>
            <person name="Ziemer C."/>
            <person name="Klaassens E."/>
            <person name="Ocuiv P."/>
            <person name="Morrison M."/>
        </authorList>
    </citation>
    <scope>NUCLEOTIDE SEQUENCE [LARGE SCALE GENOMIC DNA]</scope>
    <source>
        <strain evidence="1 2">8</strain>
    </source>
</reference>
<sequence length="423" mass="47601">MKKRIPALALTICLAAELAGCGETQNVVVDQNVQTEITLSWWGNDARSEYTLEAIEEFEKLHPDIKVKCSYSEWSGYEARNQVRMISGTETDVMQINVNWLNQYSPEGDGYYDISTLSDVVDLSNFPDDVLEYGIRGGKLNAVPIAMNAETMYINKTIYDSYGLAVPKTWDDLFEAAKIMSPDGVYPMACADKSMWLTLVAYAEQNNGKHFYNDNNEITFKAEDFQLMMEFYKRLVDEKVVPLIEDYQRFNMQNGKYAGSVGWVSDALNFYKNVIADGQEVVAADYPVIEGMPSGTGWYAKPATLYAISKNTEHPQEAAILLDYMLNSSEMAKYQGVEKGIPISAAARDYLDEIGELSGLQYEASLVMENNQYISSMNSLIENSTLFNDFIDASNLYVFNKATSEEAAQGLYEKYSEKYAMAQ</sequence>
<dbReference type="RefSeq" id="WP_002849458.1">
    <property type="nucleotide sequence ID" value="NZ_ADKM02000075.1"/>
</dbReference>
<organism evidence="1 2">
    <name type="scientific">Ruminococcus albus 8</name>
    <dbReference type="NCBI Taxonomy" id="246199"/>
    <lineage>
        <taxon>Bacteria</taxon>
        <taxon>Bacillati</taxon>
        <taxon>Bacillota</taxon>
        <taxon>Clostridia</taxon>
        <taxon>Eubacteriales</taxon>
        <taxon>Oscillospiraceae</taxon>
        <taxon>Ruminococcus</taxon>
    </lineage>
</organism>
<dbReference type="Gene3D" id="3.40.190.10">
    <property type="entry name" value="Periplasmic binding protein-like II"/>
    <property type="match status" value="2"/>
</dbReference>
<dbReference type="STRING" id="246199.CUS_6840"/>